<dbReference type="NCBIfam" id="TIGR00027">
    <property type="entry name" value="mthyl_TIGR00027"/>
    <property type="match status" value="1"/>
</dbReference>
<dbReference type="GO" id="GO:0008168">
    <property type="term" value="F:methyltransferase activity"/>
    <property type="evidence" value="ECO:0007669"/>
    <property type="project" value="UniProtKB-UniRule"/>
</dbReference>
<dbReference type="EC" id="2.1.1.-" evidence="6"/>
<evidence type="ECO:0000256" key="4">
    <source>
        <dbReference type="ARBA" id="ARBA00022679"/>
    </source>
</evidence>
<evidence type="ECO:0000313" key="8">
    <source>
        <dbReference type="Proteomes" id="UP000662857"/>
    </source>
</evidence>
<evidence type="ECO:0000256" key="2">
    <source>
        <dbReference type="ARBA" id="ARBA00008138"/>
    </source>
</evidence>
<dbReference type="EMBL" id="CP070499">
    <property type="protein sequence ID" value="QSB12697.1"/>
    <property type="molecule type" value="Genomic_DNA"/>
</dbReference>
<evidence type="ECO:0000256" key="5">
    <source>
        <dbReference type="ARBA" id="ARBA00022691"/>
    </source>
</evidence>
<dbReference type="PANTHER" id="PTHR43619">
    <property type="entry name" value="S-ADENOSYL-L-METHIONINE-DEPENDENT METHYLTRANSFERASE YKTD-RELATED"/>
    <property type="match status" value="1"/>
</dbReference>
<dbReference type="PROSITE" id="PS51257">
    <property type="entry name" value="PROKAR_LIPOPROTEIN"/>
    <property type="match status" value="1"/>
</dbReference>
<keyword evidence="8" id="KW-1185">Reference proteome</keyword>
<evidence type="ECO:0000256" key="1">
    <source>
        <dbReference type="ARBA" id="ARBA00003907"/>
    </source>
</evidence>
<reference evidence="7" key="1">
    <citation type="submission" date="2021-02" db="EMBL/GenBank/DDBJ databases">
        <title>Natrosporangium hydrolyticum gen. nov., sp. nov, a haloalkaliphilic actinobacterium from a soda solonchak soil.</title>
        <authorList>
            <person name="Sorokin D.Y."/>
            <person name="Khijniak T.V."/>
            <person name="Zakharycheva A.P."/>
            <person name="Boueva O.V."/>
            <person name="Ariskina E.V."/>
            <person name="Hahnke R.L."/>
            <person name="Bunk B."/>
            <person name="Sproer C."/>
            <person name="Schumann P."/>
            <person name="Evtushenko L.I."/>
            <person name="Kublanov I.V."/>
        </authorList>
    </citation>
    <scope>NUCLEOTIDE SEQUENCE</scope>
    <source>
        <strain evidence="7">DSM 106523</strain>
    </source>
</reference>
<accession>A0A895Y4S6</accession>
<dbReference type="AlphaFoldDB" id="A0A895Y4S6"/>
<comment type="function">
    <text evidence="1 6">Exhibits S-adenosyl-L-methionine-dependent methyltransferase activity.</text>
</comment>
<keyword evidence="5 6" id="KW-0949">S-adenosyl-L-methionine</keyword>
<dbReference type="InterPro" id="IPR029063">
    <property type="entry name" value="SAM-dependent_MTases_sf"/>
</dbReference>
<dbReference type="InterPro" id="IPR011610">
    <property type="entry name" value="SAM_mthyl_Trfase_ML2640-like"/>
</dbReference>
<dbReference type="GO" id="GO:0032259">
    <property type="term" value="P:methylation"/>
    <property type="evidence" value="ECO:0007669"/>
    <property type="project" value="UniProtKB-KW"/>
</dbReference>
<keyword evidence="4 7" id="KW-0808">Transferase</keyword>
<dbReference type="RefSeq" id="WP_239674737.1">
    <property type="nucleotide sequence ID" value="NZ_CP070499.1"/>
</dbReference>
<evidence type="ECO:0000256" key="6">
    <source>
        <dbReference type="RuleBase" id="RU362030"/>
    </source>
</evidence>
<dbReference type="SUPFAM" id="SSF53335">
    <property type="entry name" value="S-adenosyl-L-methionine-dependent methyltransferases"/>
    <property type="match status" value="1"/>
</dbReference>
<gene>
    <name evidence="7" type="ORF">JQS43_13415</name>
</gene>
<name>A0A895Y4S6_9ACTN</name>
<proteinExistence type="inferred from homology"/>
<keyword evidence="3 6" id="KW-0489">Methyltransferase</keyword>
<dbReference type="InterPro" id="IPR007213">
    <property type="entry name" value="Ppm1/Ppm2/Tcmp"/>
</dbReference>
<dbReference type="Pfam" id="PF04072">
    <property type="entry name" value="LCM"/>
    <property type="match status" value="1"/>
</dbReference>
<dbReference type="Proteomes" id="UP000662857">
    <property type="component" value="Chromosome"/>
</dbReference>
<organism evidence="7 8">
    <name type="scientific">Natronosporangium hydrolyticum</name>
    <dbReference type="NCBI Taxonomy" id="2811111"/>
    <lineage>
        <taxon>Bacteria</taxon>
        <taxon>Bacillati</taxon>
        <taxon>Actinomycetota</taxon>
        <taxon>Actinomycetes</taxon>
        <taxon>Micromonosporales</taxon>
        <taxon>Micromonosporaceae</taxon>
        <taxon>Natronosporangium</taxon>
    </lineage>
</organism>
<comment type="similarity">
    <text evidence="2 6">Belongs to the UPF0677 family.</text>
</comment>
<dbReference type="KEGG" id="nhy:JQS43_13415"/>
<dbReference type="PANTHER" id="PTHR43619:SF2">
    <property type="entry name" value="S-ADENOSYL-L-METHIONINE-DEPENDENT METHYLTRANSFERASES SUPERFAMILY PROTEIN"/>
    <property type="match status" value="1"/>
</dbReference>
<evidence type="ECO:0000256" key="3">
    <source>
        <dbReference type="ARBA" id="ARBA00022603"/>
    </source>
</evidence>
<protein>
    <recommendedName>
        <fullName evidence="6">S-adenosyl-L-methionine-dependent methyltransferase</fullName>
        <ecNumber evidence="6">2.1.1.-</ecNumber>
    </recommendedName>
</protein>
<dbReference type="Gene3D" id="3.40.50.150">
    <property type="entry name" value="Vaccinia Virus protein VP39"/>
    <property type="match status" value="1"/>
</dbReference>
<sequence>MAPRVDPGVQATAFLAAACRAVEQDRPQPRLRDPFAASFVAARGPAQPGYRGLLEAGGDEVVTRTLLVDQLLAAELAGPTAPLVVNLGSGFCARPYRLDLSAAQLVLELDSPELHRLKSEVLGEAPATCPVRRIGADLRDQSALREVLAAECGAASRVVVVSEGLLPYLPPPALTALAGTLADALPPGTVWLTDVVSADSARQMAALAGGVGARVELHGLVSLDPFTEVGWEPADYRILPVARRGPIGRPGGAGHRSSHQIVDGVLALTRRR</sequence>
<evidence type="ECO:0000313" key="7">
    <source>
        <dbReference type="EMBL" id="QSB12697.1"/>
    </source>
</evidence>